<evidence type="ECO:0000313" key="2">
    <source>
        <dbReference type="Proteomes" id="UP000318080"/>
    </source>
</evidence>
<evidence type="ECO:0000313" key="1">
    <source>
        <dbReference type="EMBL" id="TQE43978.1"/>
    </source>
</evidence>
<proteinExistence type="predicted"/>
<dbReference type="RefSeq" id="WP_141628674.1">
    <property type="nucleotide sequence ID" value="NZ_VHIR01000004.1"/>
</dbReference>
<keyword evidence="2" id="KW-1185">Reference proteome</keyword>
<dbReference type="Pfam" id="PF19866">
    <property type="entry name" value="DUF6339"/>
    <property type="match status" value="1"/>
</dbReference>
<organism evidence="1 2">
    <name type="scientific">Corynebacterium phoceense</name>
    <dbReference type="NCBI Taxonomy" id="1686286"/>
    <lineage>
        <taxon>Bacteria</taxon>
        <taxon>Bacillati</taxon>
        <taxon>Actinomycetota</taxon>
        <taxon>Actinomycetes</taxon>
        <taxon>Mycobacteriales</taxon>
        <taxon>Corynebacteriaceae</taxon>
        <taxon>Corynebacterium</taxon>
    </lineage>
</organism>
<dbReference type="Proteomes" id="UP000318080">
    <property type="component" value="Unassembled WGS sequence"/>
</dbReference>
<protein>
    <submittedName>
        <fullName evidence="1">Uncharacterized protein</fullName>
    </submittedName>
</protein>
<dbReference type="EMBL" id="VHIR01000004">
    <property type="protein sequence ID" value="TQE43978.1"/>
    <property type="molecule type" value="Genomic_DNA"/>
</dbReference>
<sequence>MITYYPRLTDSYSMLLIADFTDKSPDELAKEVQVHNEMAFYSPLATHPVPTQEIEELRSSLLRVAEDCGFPEAMARSQVRDFDQRAAAVLYDSLDLVPAEAANQEIWNYITLSVLPDIAAWRYPNISRSPSFERWLGVDRNVFRKLWWREATLGRSLNALLGEDEAVGIMERPSLSGNPAVARAIIQSFDRVYPEFAEFGRSDLLRAVMVNIRRHLPLVDFEFYEADELQEFISEIIYAACKNYADVQRESSSI</sequence>
<dbReference type="AlphaFoldDB" id="A0A540R8B6"/>
<reference evidence="1 2" key="1">
    <citation type="submission" date="2019-06" db="EMBL/GenBank/DDBJ databases">
        <title>Draft genome of C. phoceense Strain 272.</title>
        <authorList>
            <person name="Pacheco L.G.C."/>
            <person name="Barberis C.M."/>
            <person name="Almuzara M.N."/>
            <person name="Traglia G.M."/>
            <person name="Santos C.S."/>
            <person name="Rocha D.J.P.G."/>
            <person name="Aguiar E.R.G.R."/>
            <person name="Vay C.A."/>
        </authorList>
    </citation>
    <scope>NUCLEOTIDE SEQUENCE [LARGE SCALE GENOMIC DNA]</scope>
    <source>
        <strain evidence="1 2">272</strain>
    </source>
</reference>
<dbReference type="InterPro" id="IPR045920">
    <property type="entry name" value="DUF6339"/>
</dbReference>
<name>A0A540R8B6_9CORY</name>
<comment type="caution">
    <text evidence="1">The sequence shown here is derived from an EMBL/GenBank/DDBJ whole genome shotgun (WGS) entry which is preliminary data.</text>
</comment>
<accession>A0A540R8B6</accession>
<gene>
    <name evidence="1" type="ORF">EJK80_03915</name>
</gene>